<protein>
    <submittedName>
        <fullName evidence="1">Uncharacterized protein</fullName>
    </submittedName>
</protein>
<dbReference type="AlphaFoldDB" id="A0A225MKM2"/>
<evidence type="ECO:0000313" key="1">
    <source>
        <dbReference type="EMBL" id="OWT61876.1"/>
    </source>
</evidence>
<accession>A0A225MKM2</accession>
<proteinExistence type="predicted"/>
<sequence>MQFDLSNLPELSRDGSAFITRTYDKQGRCIAAHATSSGKWRYIRMAPSKLNALQKLESLFSPV</sequence>
<name>A0A225MKM2_9BURK</name>
<dbReference type="EMBL" id="NJIH01000004">
    <property type="protein sequence ID" value="OWT61876.1"/>
    <property type="molecule type" value="Genomic_DNA"/>
</dbReference>
<dbReference type="RefSeq" id="WP_088602962.1">
    <property type="nucleotide sequence ID" value="NZ_NJIH01000004.1"/>
</dbReference>
<evidence type="ECO:0000313" key="2">
    <source>
        <dbReference type="Proteomes" id="UP000214603"/>
    </source>
</evidence>
<organism evidence="1 2">
    <name type="scientific">Candidimonas nitroreducens</name>
    <dbReference type="NCBI Taxonomy" id="683354"/>
    <lineage>
        <taxon>Bacteria</taxon>
        <taxon>Pseudomonadati</taxon>
        <taxon>Pseudomonadota</taxon>
        <taxon>Betaproteobacteria</taxon>
        <taxon>Burkholderiales</taxon>
        <taxon>Alcaligenaceae</taxon>
        <taxon>Candidimonas</taxon>
    </lineage>
</organism>
<dbReference type="Proteomes" id="UP000214603">
    <property type="component" value="Unassembled WGS sequence"/>
</dbReference>
<gene>
    <name evidence="1" type="ORF">CEY11_08570</name>
</gene>
<comment type="caution">
    <text evidence="1">The sequence shown here is derived from an EMBL/GenBank/DDBJ whole genome shotgun (WGS) entry which is preliminary data.</text>
</comment>
<keyword evidence="2" id="KW-1185">Reference proteome</keyword>
<reference evidence="2" key="1">
    <citation type="submission" date="2017-06" db="EMBL/GenBank/DDBJ databases">
        <title>Herbaspirillum phytohormonus sp. nov., isolated from the root nodule of Robinia pseudoacacia in lead-zinc mine.</title>
        <authorList>
            <person name="Fan M."/>
            <person name="Lin Y."/>
        </authorList>
    </citation>
    <scope>NUCLEOTIDE SEQUENCE [LARGE SCALE GENOMIC DNA]</scope>
    <source>
        <strain evidence="2">SC-089</strain>
    </source>
</reference>